<dbReference type="Pfam" id="PF02776">
    <property type="entry name" value="TPP_enzyme_N"/>
    <property type="match status" value="1"/>
</dbReference>
<dbReference type="CDD" id="cd07037">
    <property type="entry name" value="TPP_PYR_MenD"/>
    <property type="match status" value="1"/>
</dbReference>
<dbReference type="PANTHER" id="PTHR42916:SF1">
    <property type="entry name" value="PROTEIN PHYLLO, CHLOROPLASTIC"/>
    <property type="match status" value="1"/>
</dbReference>
<dbReference type="Proteomes" id="UP000595374">
    <property type="component" value="Chromosome"/>
</dbReference>
<keyword evidence="4 6" id="KW-0786">Thiamine pyrophosphate</keyword>
<evidence type="ECO:0000256" key="5">
    <source>
        <dbReference type="ARBA" id="ARBA00023211"/>
    </source>
</evidence>
<dbReference type="PIRSF" id="PIRSF004983">
    <property type="entry name" value="MenD"/>
    <property type="match status" value="1"/>
</dbReference>
<feature type="domain" description="Thiamine pyrophosphate enzyme TPP-binding" evidence="7">
    <location>
        <begin position="449"/>
        <end position="572"/>
    </location>
</feature>
<dbReference type="EC" id="2.2.1.9" evidence="6"/>
<feature type="domain" description="Thiamine pyrophosphate enzyme N-terminal TPP-binding" evidence="8">
    <location>
        <begin position="2"/>
        <end position="128"/>
    </location>
</feature>
<dbReference type="Gene3D" id="3.40.50.970">
    <property type="match status" value="2"/>
</dbReference>
<dbReference type="SUPFAM" id="SSF52518">
    <property type="entry name" value="Thiamin diphosphate-binding fold (THDP-binding)"/>
    <property type="match status" value="2"/>
</dbReference>
<evidence type="ECO:0000256" key="1">
    <source>
        <dbReference type="ARBA" id="ARBA00022679"/>
    </source>
</evidence>
<evidence type="ECO:0000256" key="2">
    <source>
        <dbReference type="ARBA" id="ARBA00022723"/>
    </source>
</evidence>
<comment type="similarity">
    <text evidence="6">Belongs to the TPP enzyme family. MenD subfamily.</text>
</comment>
<comment type="cofactor">
    <cofactor evidence="6">
        <name>Mg(2+)</name>
        <dbReference type="ChEBI" id="CHEBI:18420"/>
    </cofactor>
    <cofactor evidence="6">
        <name>Mn(2+)</name>
        <dbReference type="ChEBI" id="CHEBI:29035"/>
    </cofactor>
</comment>
<keyword evidence="6" id="KW-0474">Menaquinone biosynthesis</keyword>
<evidence type="ECO:0000259" key="8">
    <source>
        <dbReference type="Pfam" id="PF02776"/>
    </source>
</evidence>
<accession>A0A7T4DJX0</accession>
<dbReference type="InterPro" id="IPR012001">
    <property type="entry name" value="Thiamin_PyroP_enz_TPP-bd_dom"/>
</dbReference>
<dbReference type="GO" id="GO:0070204">
    <property type="term" value="F:2-succinyl-5-enolpyruvyl-6-hydroxy-3-cyclohexene-1-carboxylic-acid synthase activity"/>
    <property type="evidence" value="ECO:0007669"/>
    <property type="project" value="UniProtKB-UniRule"/>
</dbReference>
<dbReference type="CDD" id="cd02009">
    <property type="entry name" value="TPP_SHCHC_synthase"/>
    <property type="match status" value="1"/>
</dbReference>
<evidence type="ECO:0000256" key="4">
    <source>
        <dbReference type="ARBA" id="ARBA00023052"/>
    </source>
</evidence>
<comment type="pathway">
    <text evidence="6">Quinol/quinone metabolism; menaquinone biosynthesis.</text>
</comment>
<dbReference type="InterPro" id="IPR004433">
    <property type="entry name" value="MenaQ_synth_MenD"/>
</dbReference>
<comment type="pathway">
    <text evidence="6">Quinol/quinone metabolism; 1,4-dihydroxy-2-naphthoate biosynthesis; 1,4-dihydroxy-2-naphthoate from chorismate: step 2/7.</text>
</comment>
<keyword evidence="2 6" id="KW-0479">Metal-binding</keyword>
<protein>
    <recommendedName>
        <fullName evidence="6">2-succinyl-5-enolpyruvyl-6-hydroxy-3-cyclohexene-1-carboxylate synthase</fullName>
        <shortName evidence="6">SEPHCHC synthase</shortName>
        <ecNumber evidence="6">2.2.1.9</ecNumber>
    </recommendedName>
    <alternativeName>
        <fullName evidence="6">Menaquinone biosynthesis protein MenD</fullName>
    </alternativeName>
</protein>
<comment type="function">
    <text evidence="6">Catalyzes the thiamine diphosphate-dependent decarboxylation of 2-oxoglutarate and the subsequent addition of the resulting succinic semialdehyde-thiamine pyrophosphate anion to isochorismate to yield 2-succinyl-5-enolpyruvyl-6-hydroxy-3-cyclohexene-1-carboxylate (SEPHCHC).</text>
</comment>
<sequence length="599" mass="62093">MAQQIARSLVAAGVREVVLAPGSRSAPLVYALAPLAEAGVIRTYVRLDERDAGFLALGLARGLRVRGAQTGEVASAVALVTTSGSAVANLHPAVLEAAYGHLPLIALTADRPARLRGTGANQTIDDQAQVLSDVRARIDVPAGEDADVVDRVVTGAVRTAVGPVGGTGTEAAGPVQVNVQFDTPLVPTPDELRAWTDEIAGWDETAWDETGRDESRPYAAEAVAAGADAAGPDVAGTDVTGPDVAATHVAETTAVETADAPRVEVTVTDGTVIVAGDAGGHSADRLRALAADRHLPVLAEPSSPLTRPMAGVATFVPAHARVLSERTDLRDAIRTVIVHGKPTLTRPVAALLADDSVSVQRVPDDIDATVLTVTDDNRADEAAWLREWVEAGESFATPAVNPQPTAQANPQSTARAITEHLAAEDITLFVASSNSVRYLSGATDLRARIHASRGLAGIDGLVSTATGLSLGLGERVVLLIGDIALLHDVGGLLTPAHEQAGDVVIVVLNDDGGAIFSGLEHSQDHVVDHLERYFTVPHGRRFADLAAAYGWAHAQVSTLEDFSAVFADAQAESQSAGGHGARRTIIEVDLTSPPTDHDA</sequence>
<keyword evidence="5 6" id="KW-0464">Manganese</keyword>
<dbReference type="InterPro" id="IPR011766">
    <property type="entry name" value="TPP_enzyme_TPP-bd"/>
</dbReference>
<dbReference type="EMBL" id="CP065989">
    <property type="protein sequence ID" value="QQB16057.1"/>
    <property type="molecule type" value="Genomic_DNA"/>
</dbReference>
<reference evidence="9 10" key="1">
    <citation type="submission" date="2020-12" db="EMBL/GenBank/DDBJ databases">
        <title>FDA dAtabase for Regulatory Grade micrObial Sequences (FDA-ARGOS): Supporting development and validation of Infectious Disease Dx tests.</title>
        <authorList>
            <person name="Sproer C."/>
            <person name="Gronow S."/>
            <person name="Severitt S."/>
            <person name="Schroder I."/>
            <person name="Tallon L."/>
            <person name="Sadzewicz L."/>
            <person name="Zhao X."/>
            <person name="Boylan J."/>
            <person name="Ott S."/>
            <person name="Bowen H."/>
            <person name="Vavikolanu K."/>
            <person name="Mehta A."/>
            <person name="Aluvathingal J."/>
            <person name="Nadendla S."/>
            <person name="Lowell S."/>
            <person name="Myers T."/>
            <person name="Yan Y."/>
            <person name="Sichtig H."/>
        </authorList>
    </citation>
    <scope>NUCLEOTIDE SEQUENCE [LARGE SCALE GENOMIC DNA]</scope>
    <source>
        <strain evidence="9 10">FDAARGOS_990</strain>
    </source>
</reference>
<dbReference type="GO" id="GO:0009234">
    <property type="term" value="P:menaquinone biosynthetic process"/>
    <property type="evidence" value="ECO:0007669"/>
    <property type="project" value="UniProtKB-UniRule"/>
</dbReference>
<dbReference type="UniPathway" id="UPA01057">
    <property type="reaction ID" value="UER00164"/>
</dbReference>
<dbReference type="InterPro" id="IPR029061">
    <property type="entry name" value="THDP-binding"/>
</dbReference>
<gene>
    <name evidence="6 9" type="primary">menD</name>
    <name evidence="9" type="ORF">I6H47_08085</name>
</gene>
<dbReference type="Pfam" id="PF02775">
    <property type="entry name" value="TPP_enzyme_C"/>
    <property type="match status" value="1"/>
</dbReference>
<keyword evidence="3 6" id="KW-0460">Magnesium</keyword>
<evidence type="ECO:0000313" key="9">
    <source>
        <dbReference type="EMBL" id="QQB16057.1"/>
    </source>
</evidence>
<evidence type="ECO:0000259" key="7">
    <source>
        <dbReference type="Pfam" id="PF02775"/>
    </source>
</evidence>
<comment type="catalytic activity">
    <reaction evidence="6">
        <text>isochorismate + 2-oxoglutarate + H(+) = 5-enolpyruvoyl-6-hydroxy-2-succinyl-cyclohex-3-ene-1-carboxylate + CO2</text>
        <dbReference type="Rhea" id="RHEA:25593"/>
        <dbReference type="ChEBI" id="CHEBI:15378"/>
        <dbReference type="ChEBI" id="CHEBI:16526"/>
        <dbReference type="ChEBI" id="CHEBI:16810"/>
        <dbReference type="ChEBI" id="CHEBI:29780"/>
        <dbReference type="ChEBI" id="CHEBI:58818"/>
        <dbReference type="EC" id="2.2.1.9"/>
    </reaction>
</comment>
<evidence type="ECO:0000313" key="10">
    <source>
        <dbReference type="Proteomes" id="UP000595374"/>
    </source>
</evidence>
<dbReference type="PANTHER" id="PTHR42916">
    <property type="entry name" value="2-SUCCINYL-5-ENOLPYRUVYL-6-HYDROXY-3-CYCLOHEXENE-1-CARBOXYLATE SYNTHASE"/>
    <property type="match status" value="1"/>
</dbReference>
<dbReference type="NCBIfam" id="TIGR00173">
    <property type="entry name" value="menD"/>
    <property type="match status" value="1"/>
</dbReference>
<dbReference type="AlphaFoldDB" id="A0A7T4DJX0"/>
<comment type="cofactor">
    <cofactor evidence="6">
        <name>thiamine diphosphate</name>
        <dbReference type="ChEBI" id="CHEBI:58937"/>
    </cofactor>
    <text evidence="6">Binds 1 thiamine pyrophosphate per subunit.</text>
</comment>
<dbReference type="GO" id="GO:0000287">
    <property type="term" value="F:magnesium ion binding"/>
    <property type="evidence" value="ECO:0007669"/>
    <property type="project" value="UniProtKB-UniRule"/>
</dbReference>
<dbReference type="GO" id="GO:0030976">
    <property type="term" value="F:thiamine pyrophosphate binding"/>
    <property type="evidence" value="ECO:0007669"/>
    <property type="project" value="UniProtKB-UniRule"/>
</dbReference>
<dbReference type="UniPathway" id="UPA00079"/>
<proteinExistence type="inferred from homology"/>
<dbReference type="HAMAP" id="MF_01659">
    <property type="entry name" value="MenD"/>
    <property type="match status" value="1"/>
</dbReference>
<evidence type="ECO:0000256" key="6">
    <source>
        <dbReference type="HAMAP-Rule" id="MF_01659"/>
    </source>
</evidence>
<comment type="subunit">
    <text evidence="6">Homodimer.</text>
</comment>
<organism evidence="9 10">
    <name type="scientific">Brevibacterium casei</name>
    <dbReference type="NCBI Taxonomy" id="33889"/>
    <lineage>
        <taxon>Bacteria</taxon>
        <taxon>Bacillati</taxon>
        <taxon>Actinomycetota</taxon>
        <taxon>Actinomycetes</taxon>
        <taxon>Micrococcales</taxon>
        <taxon>Brevibacteriaceae</taxon>
        <taxon>Brevibacterium</taxon>
    </lineage>
</organism>
<name>A0A7T4DJX0_9MICO</name>
<evidence type="ECO:0000256" key="3">
    <source>
        <dbReference type="ARBA" id="ARBA00022842"/>
    </source>
</evidence>
<keyword evidence="1 6" id="KW-0808">Transferase</keyword>
<dbReference type="GO" id="GO:0030145">
    <property type="term" value="F:manganese ion binding"/>
    <property type="evidence" value="ECO:0007669"/>
    <property type="project" value="UniProtKB-UniRule"/>
</dbReference>